<keyword evidence="4" id="KW-1185">Reference proteome</keyword>
<dbReference type="EMBL" id="JABWDY010038186">
    <property type="protein sequence ID" value="KAF5179881.1"/>
    <property type="molecule type" value="Genomic_DNA"/>
</dbReference>
<protein>
    <submittedName>
        <fullName evidence="3">Uncharacterized protein</fullName>
    </submittedName>
</protein>
<feature type="non-terminal residue" evidence="3">
    <location>
        <position position="1"/>
    </location>
</feature>
<dbReference type="GO" id="GO:0003676">
    <property type="term" value="F:nucleic acid binding"/>
    <property type="evidence" value="ECO:0007669"/>
    <property type="project" value="InterPro"/>
</dbReference>
<organism evidence="3 4">
    <name type="scientific">Thalictrum thalictroides</name>
    <name type="common">Rue-anemone</name>
    <name type="synonym">Anemone thalictroides</name>
    <dbReference type="NCBI Taxonomy" id="46969"/>
    <lineage>
        <taxon>Eukaryota</taxon>
        <taxon>Viridiplantae</taxon>
        <taxon>Streptophyta</taxon>
        <taxon>Embryophyta</taxon>
        <taxon>Tracheophyta</taxon>
        <taxon>Spermatophyta</taxon>
        <taxon>Magnoliopsida</taxon>
        <taxon>Ranunculales</taxon>
        <taxon>Ranunculaceae</taxon>
        <taxon>Thalictroideae</taxon>
        <taxon>Thalictrum</taxon>
    </lineage>
</organism>
<feature type="domain" description="RNase H type-1" evidence="1">
    <location>
        <begin position="233"/>
        <end position="350"/>
    </location>
</feature>
<reference evidence="3 4" key="1">
    <citation type="submission" date="2020-06" db="EMBL/GenBank/DDBJ databases">
        <title>Transcriptomic and genomic resources for Thalictrum thalictroides and T. hernandezii: Facilitating candidate gene discovery in an emerging model plant lineage.</title>
        <authorList>
            <person name="Arias T."/>
            <person name="Riano-Pachon D.M."/>
            <person name="Di Stilio V.S."/>
        </authorList>
    </citation>
    <scope>NUCLEOTIDE SEQUENCE [LARGE SCALE GENOMIC DNA]</scope>
    <source>
        <strain evidence="4">cv. WT478/WT964</strain>
        <tissue evidence="3">Leaves</tissue>
    </source>
</reference>
<dbReference type="PANTHER" id="PTHR47723">
    <property type="entry name" value="OS05G0353850 PROTEIN"/>
    <property type="match status" value="1"/>
</dbReference>
<evidence type="ECO:0000313" key="4">
    <source>
        <dbReference type="Proteomes" id="UP000554482"/>
    </source>
</evidence>
<dbReference type="InterPro" id="IPR044730">
    <property type="entry name" value="RNase_H-like_dom_plant"/>
</dbReference>
<dbReference type="PANTHER" id="PTHR47723:SF19">
    <property type="entry name" value="POLYNUCLEOTIDYL TRANSFERASE, RIBONUCLEASE H-LIKE SUPERFAMILY PROTEIN"/>
    <property type="match status" value="1"/>
</dbReference>
<dbReference type="Pfam" id="PF13456">
    <property type="entry name" value="RVT_3"/>
    <property type="match status" value="1"/>
</dbReference>
<dbReference type="Proteomes" id="UP000554482">
    <property type="component" value="Unassembled WGS sequence"/>
</dbReference>
<evidence type="ECO:0000259" key="2">
    <source>
        <dbReference type="Pfam" id="PF13966"/>
    </source>
</evidence>
<dbReference type="SUPFAM" id="SSF53098">
    <property type="entry name" value="Ribonuclease H-like"/>
    <property type="match status" value="1"/>
</dbReference>
<dbReference type="OrthoDB" id="1906820at2759"/>
<proteinExistence type="predicted"/>
<dbReference type="CDD" id="cd06222">
    <property type="entry name" value="RNase_H_like"/>
    <property type="match status" value="1"/>
</dbReference>
<dbReference type="InterPro" id="IPR036397">
    <property type="entry name" value="RNaseH_sf"/>
</dbReference>
<dbReference type="InterPro" id="IPR012337">
    <property type="entry name" value="RNaseH-like_sf"/>
</dbReference>
<dbReference type="AlphaFoldDB" id="A0A7J6V582"/>
<comment type="caution">
    <text evidence="3">The sequence shown here is derived from an EMBL/GenBank/DDBJ whole genome shotgun (WGS) entry which is preliminary data.</text>
</comment>
<dbReference type="InterPro" id="IPR002156">
    <property type="entry name" value="RNaseH_domain"/>
</dbReference>
<dbReference type="InterPro" id="IPR026960">
    <property type="entry name" value="RVT-Znf"/>
</dbReference>
<dbReference type="Gene3D" id="3.30.420.10">
    <property type="entry name" value="Ribonuclease H-like superfamily/Ribonuclease H"/>
    <property type="match status" value="1"/>
</dbReference>
<accession>A0A7J6V582</accession>
<name>A0A7J6V582_THATH</name>
<sequence length="385" mass="44003">AAVSKLTFNVAKGDGSIWHQWIKNHLIKANYFWTMETPLDCSWIWRGILHAREFIRNFTRSLIADGTSLSFWHDPWTPLGILREKFSTQIRQRARIRDSAKVSNFINNGEWAIPQNVPEEMAEMWEHVKSIRPLQNHEPDKLIWMPHPRGKFTVKTAYVVLRIHHPKTPWTKLFWNGSCIPRQATIAWMAIQDALMTQDRFAASQVGQPMNIEQQHQLKVAWSPPPHGWTALNCDGALSQHGTGYAGILMTDSGQVLNAFVAGGKTNSVLYLEMIAVEKGLELATQMGLEKIMVQTDSMQVARILNELTAPTWRVESMVMHIKVLMDTFEEITIQHVFRESNKVADALATTYPATNVITYFCYPMENIVEKLLDSDANGTLYLRM</sequence>
<gene>
    <name evidence="3" type="ORF">FRX31_030532</name>
</gene>
<evidence type="ECO:0000259" key="1">
    <source>
        <dbReference type="Pfam" id="PF13456"/>
    </source>
</evidence>
<evidence type="ECO:0000313" key="3">
    <source>
        <dbReference type="EMBL" id="KAF5179881.1"/>
    </source>
</evidence>
<dbReference type="GO" id="GO:0004523">
    <property type="term" value="F:RNA-DNA hybrid ribonuclease activity"/>
    <property type="evidence" value="ECO:0007669"/>
    <property type="project" value="InterPro"/>
</dbReference>
<dbReference type="Pfam" id="PF13966">
    <property type="entry name" value="zf-RVT"/>
    <property type="match status" value="1"/>
</dbReference>
<feature type="domain" description="Reverse transcriptase zinc-binding" evidence="2">
    <location>
        <begin position="152"/>
        <end position="205"/>
    </location>
</feature>
<dbReference type="InterPro" id="IPR053151">
    <property type="entry name" value="RNase_H-like"/>
</dbReference>